<dbReference type="SUPFAM" id="SSF53756">
    <property type="entry name" value="UDP-Glycosyltransferase/glycogen phosphorylase"/>
    <property type="match status" value="1"/>
</dbReference>
<evidence type="ECO:0000256" key="2">
    <source>
        <dbReference type="ARBA" id="ARBA00022679"/>
    </source>
</evidence>
<evidence type="ECO:0000313" key="6">
    <source>
        <dbReference type="Proteomes" id="UP000198882"/>
    </source>
</evidence>
<reference evidence="6" key="1">
    <citation type="submission" date="2016-10" db="EMBL/GenBank/DDBJ databases">
        <authorList>
            <person name="Varghese N."/>
            <person name="Submissions S."/>
        </authorList>
    </citation>
    <scope>NUCLEOTIDE SEQUENCE [LARGE SCALE GENOMIC DNA]</scope>
    <source>
        <strain evidence="6">B4,CECT 8067,JCM 17497</strain>
    </source>
</reference>
<proteinExistence type="predicted"/>
<dbReference type="Proteomes" id="UP000198882">
    <property type="component" value="Unassembled WGS sequence"/>
</dbReference>
<evidence type="ECO:0000256" key="3">
    <source>
        <dbReference type="SAM" id="MobiDB-lite"/>
    </source>
</evidence>
<dbReference type="Pfam" id="PF00534">
    <property type="entry name" value="Glycos_transf_1"/>
    <property type="match status" value="1"/>
</dbReference>
<evidence type="ECO:0000256" key="1">
    <source>
        <dbReference type="ARBA" id="ARBA00022676"/>
    </source>
</evidence>
<dbReference type="Gene3D" id="3.40.50.2000">
    <property type="entry name" value="Glycogen Phosphorylase B"/>
    <property type="match status" value="2"/>
</dbReference>
<dbReference type="AlphaFoldDB" id="A0A1G9AEZ7"/>
<name>A0A1G9AEZ7_9EURY</name>
<dbReference type="PANTHER" id="PTHR12526">
    <property type="entry name" value="GLYCOSYLTRANSFERASE"/>
    <property type="match status" value="1"/>
</dbReference>
<sequence>MEVGLVVEGDLEQTSGGYRYDRKLVSFLERRGDEVDVLSLPARSDDDRGLETVSAPSNPSSTDRSIRDRLDRPYDVLLQDELCHPTLAEHNPHLERPGAIVSLVHLLRTPDPVVDDSRVREREKRYLESVDAAVCTSSYTRDRTTDLADGDLPTLVAPPAGRHEGVALSADDVRERARTDPFRIAFVGNVVPRKNVTTLLEALARIDGGKHDWRATVVGSLETDPTYARAVRERARSLGLDDRVTFTGRIETAVLESVLERSHALAVPASYEGFGMVYLEAMEYGVVPIASSVGGASEFVADGRNGFVVDPTDPERLADRLGALAADRDRLAALGTGALETATVHPTWSETLGAVRTFLQRCCEGESTGGDPA</sequence>
<dbReference type="RefSeq" id="WP_090307365.1">
    <property type="nucleotide sequence ID" value="NZ_FNFE01000003.1"/>
</dbReference>
<dbReference type="OrthoDB" id="131038at2157"/>
<evidence type="ECO:0000313" key="5">
    <source>
        <dbReference type="EMBL" id="SDK25952.1"/>
    </source>
</evidence>
<keyword evidence="6" id="KW-1185">Reference proteome</keyword>
<accession>A0A1G9AEZ7</accession>
<keyword evidence="2 5" id="KW-0808">Transferase</keyword>
<protein>
    <submittedName>
        <fullName evidence="5">Glycosyltransferase involved in cell wall bisynthesis</fullName>
    </submittedName>
</protein>
<feature type="domain" description="Glycosyl transferase family 1" evidence="4">
    <location>
        <begin position="175"/>
        <end position="336"/>
    </location>
</feature>
<feature type="compositionally biased region" description="Polar residues" evidence="3">
    <location>
        <begin position="54"/>
        <end position="63"/>
    </location>
</feature>
<gene>
    <name evidence="5" type="ORF">SAMN04515672_2713</name>
</gene>
<feature type="region of interest" description="Disordered" evidence="3">
    <location>
        <begin position="42"/>
        <end position="68"/>
    </location>
</feature>
<dbReference type="STRING" id="1095776.SAMN04515672_2713"/>
<evidence type="ECO:0000259" key="4">
    <source>
        <dbReference type="Pfam" id="PF00534"/>
    </source>
</evidence>
<dbReference type="PANTHER" id="PTHR12526:SF510">
    <property type="entry name" value="D-INOSITOL 3-PHOSPHATE GLYCOSYLTRANSFERASE"/>
    <property type="match status" value="1"/>
</dbReference>
<organism evidence="5 6">
    <name type="scientific">Natronorubrum texcoconense</name>
    <dbReference type="NCBI Taxonomy" id="1095776"/>
    <lineage>
        <taxon>Archaea</taxon>
        <taxon>Methanobacteriati</taxon>
        <taxon>Methanobacteriota</taxon>
        <taxon>Stenosarchaea group</taxon>
        <taxon>Halobacteria</taxon>
        <taxon>Halobacteriales</taxon>
        <taxon>Natrialbaceae</taxon>
        <taxon>Natronorubrum</taxon>
    </lineage>
</organism>
<dbReference type="CDD" id="cd03801">
    <property type="entry name" value="GT4_PimA-like"/>
    <property type="match status" value="1"/>
</dbReference>
<dbReference type="EMBL" id="FNFE01000003">
    <property type="protein sequence ID" value="SDK25952.1"/>
    <property type="molecule type" value="Genomic_DNA"/>
</dbReference>
<dbReference type="GO" id="GO:0016757">
    <property type="term" value="F:glycosyltransferase activity"/>
    <property type="evidence" value="ECO:0007669"/>
    <property type="project" value="UniProtKB-KW"/>
</dbReference>
<keyword evidence="1" id="KW-0328">Glycosyltransferase</keyword>
<dbReference type="InterPro" id="IPR001296">
    <property type="entry name" value="Glyco_trans_1"/>
</dbReference>